<sequence length="58" mass="6718">MFTLLDSIHFYRTLDYQVQIMLGCLVYCDSPHFESESRRTNSGRVKLCGILLDQSSTK</sequence>
<dbReference type="Proteomes" id="UP000054630">
    <property type="component" value="Unassembled WGS sequence"/>
</dbReference>
<dbReference type="AlphaFoldDB" id="A0A0V0RN24"/>
<feature type="non-terminal residue" evidence="1">
    <location>
        <position position="58"/>
    </location>
</feature>
<organism evidence="1 2">
    <name type="scientific">Trichinella nelsoni</name>
    <dbReference type="NCBI Taxonomy" id="6336"/>
    <lineage>
        <taxon>Eukaryota</taxon>
        <taxon>Metazoa</taxon>
        <taxon>Ecdysozoa</taxon>
        <taxon>Nematoda</taxon>
        <taxon>Enoplea</taxon>
        <taxon>Dorylaimia</taxon>
        <taxon>Trichinellida</taxon>
        <taxon>Trichinellidae</taxon>
        <taxon>Trichinella</taxon>
    </lineage>
</organism>
<proteinExistence type="predicted"/>
<comment type="caution">
    <text evidence="1">The sequence shown here is derived from an EMBL/GenBank/DDBJ whole genome shotgun (WGS) entry which is preliminary data.</text>
</comment>
<protein>
    <submittedName>
        <fullName evidence="1">Uncharacterized protein</fullName>
    </submittedName>
</protein>
<evidence type="ECO:0000313" key="1">
    <source>
        <dbReference type="EMBL" id="KRX15704.1"/>
    </source>
</evidence>
<name>A0A0V0RN24_9BILA</name>
<evidence type="ECO:0000313" key="2">
    <source>
        <dbReference type="Proteomes" id="UP000054630"/>
    </source>
</evidence>
<gene>
    <name evidence="1" type="ORF">T07_2299</name>
</gene>
<keyword evidence="2" id="KW-1185">Reference proteome</keyword>
<accession>A0A0V0RN24</accession>
<dbReference type="EMBL" id="JYDL01000125">
    <property type="protein sequence ID" value="KRX15704.1"/>
    <property type="molecule type" value="Genomic_DNA"/>
</dbReference>
<reference evidence="1 2" key="1">
    <citation type="submission" date="2015-01" db="EMBL/GenBank/DDBJ databases">
        <title>Evolution of Trichinella species and genotypes.</title>
        <authorList>
            <person name="Korhonen P.K."/>
            <person name="Edoardo P."/>
            <person name="Giuseppe L.R."/>
            <person name="Gasser R.B."/>
        </authorList>
    </citation>
    <scope>NUCLEOTIDE SEQUENCE [LARGE SCALE GENOMIC DNA]</scope>
    <source>
        <strain evidence="1">ISS37</strain>
    </source>
</reference>